<keyword evidence="8 9" id="KW-0472">Membrane</keyword>
<evidence type="ECO:0000259" key="10">
    <source>
        <dbReference type="PROSITE" id="PS51104"/>
    </source>
</evidence>
<feature type="transmembrane region" description="Helical" evidence="9">
    <location>
        <begin position="174"/>
        <end position="191"/>
    </location>
</feature>
<evidence type="ECO:0000256" key="3">
    <source>
        <dbReference type="ARBA" id="ARBA00022475"/>
    </source>
</evidence>
<dbReference type="Proteomes" id="UP000029228">
    <property type="component" value="Unassembled WGS sequence"/>
</dbReference>
<dbReference type="PANTHER" id="PTHR30505:SF34">
    <property type="entry name" value="FRUCTOSE-LIKE PERMEASE IIC COMPONENT 2"/>
    <property type="match status" value="1"/>
</dbReference>
<dbReference type="InterPro" id="IPR050864">
    <property type="entry name" value="Bacterial_PTS_Sugar_Transport"/>
</dbReference>
<dbReference type="GO" id="GO:0005351">
    <property type="term" value="F:carbohydrate:proton symporter activity"/>
    <property type="evidence" value="ECO:0007669"/>
    <property type="project" value="InterPro"/>
</dbReference>
<evidence type="ECO:0000313" key="11">
    <source>
        <dbReference type="EMBL" id="GAL19076.1"/>
    </source>
</evidence>
<protein>
    <submittedName>
        <fullName evidence="11">PTS systemfructose-specific IIC component</fullName>
    </submittedName>
</protein>
<feature type="transmembrane region" description="Helical" evidence="9">
    <location>
        <begin position="247"/>
        <end position="268"/>
    </location>
</feature>
<reference evidence="11 12" key="1">
    <citation type="submission" date="2014-09" db="EMBL/GenBank/DDBJ databases">
        <title>Vibrio maritimus JCM 19235. (C45) whole genome shotgun sequence.</title>
        <authorList>
            <person name="Sawabe T."/>
            <person name="Meirelles P."/>
            <person name="Nakanishi M."/>
            <person name="Sayaka M."/>
            <person name="Hattori M."/>
            <person name="Ohkuma M."/>
        </authorList>
    </citation>
    <scope>NUCLEOTIDE SEQUENCE [LARGE SCALE GENOMIC DNA]</scope>
    <source>
        <strain evidence="12">JCM19235</strain>
    </source>
</reference>
<proteinExistence type="predicted"/>
<keyword evidence="12" id="KW-1185">Reference proteome</keyword>
<dbReference type="Pfam" id="PF02378">
    <property type="entry name" value="PTS_EIIC"/>
    <property type="match status" value="1"/>
</dbReference>
<dbReference type="GO" id="GO:0090563">
    <property type="term" value="F:protein-phosphocysteine-sugar phosphotransferase activity"/>
    <property type="evidence" value="ECO:0007669"/>
    <property type="project" value="TreeGrafter"/>
</dbReference>
<reference evidence="11 12" key="2">
    <citation type="submission" date="2014-09" db="EMBL/GenBank/DDBJ databases">
        <authorList>
            <consortium name="NBRP consortium"/>
            <person name="Sawabe T."/>
            <person name="Meirelles P."/>
            <person name="Nakanishi M."/>
            <person name="Sayaka M."/>
            <person name="Hattori M."/>
            <person name="Ohkuma M."/>
        </authorList>
    </citation>
    <scope>NUCLEOTIDE SEQUENCE [LARGE SCALE GENOMIC DNA]</scope>
    <source>
        <strain evidence="12">JCM19235</strain>
    </source>
</reference>
<dbReference type="OrthoDB" id="9782569at2"/>
<evidence type="ECO:0000256" key="9">
    <source>
        <dbReference type="SAM" id="Phobius"/>
    </source>
</evidence>
<keyword evidence="3" id="KW-1003">Cell membrane</keyword>
<evidence type="ECO:0000256" key="1">
    <source>
        <dbReference type="ARBA" id="ARBA00004429"/>
    </source>
</evidence>
<dbReference type="GO" id="GO:0005886">
    <property type="term" value="C:plasma membrane"/>
    <property type="evidence" value="ECO:0007669"/>
    <property type="project" value="UniProtKB-SubCell"/>
</dbReference>
<dbReference type="PANTHER" id="PTHR30505">
    <property type="entry name" value="FRUCTOSE-LIKE PERMEASE"/>
    <property type="match status" value="1"/>
</dbReference>
<feature type="transmembrane region" description="Helical" evidence="9">
    <location>
        <begin position="55"/>
        <end position="78"/>
    </location>
</feature>
<keyword evidence="6 9" id="KW-0812">Transmembrane</keyword>
<evidence type="ECO:0000256" key="2">
    <source>
        <dbReference type="ARBA" id="ARBA00022448"/>
    </source>
</evidence>
<dbReference type="GO" id="GO:0009401">
    <property type="term" value="P:phosphoenolpyruvate-dependent sugar phosphotransferase system"/>
    <property type="evidence" value="ECO:0007669"/>
    <property type="project" value="UniProtKB-KW"/>
</dbReference>
<feature type="transmembrane region" description="Helical" evidence="9">
    <location>
        <begin position="22"/>
        <end position="43"/>
    </location>
</feature>
<evidence type="ECO:0000256" key="6">
    <source>
        <dbReference type="ARBA" id="ARBA00022692"/>
    </source>
</evidence>
<dbReference type="InterPro" id="IPR013014">
    <property type="entry name" value="PTS_EIIC_2"/>
</dbReference>
<feature type="transmembrane region" description="Helical" evidence="9">
    <location>
        <begin position="280"/>
        <end position="301"/>
    </location>
</feature>
<feature type="transmembrane region" description="Helical" evidence="9">
    <location>
        <begin position="198"/>
        <end position="227"/>
    </location>
</feature>
<dbReference type="PROSITE" id="PS51104">
    <property type="entry name" value="PTS_EIIC_TYPE_2"/>
    <property type="match status" value="1"/>
</dbReference>
<evidence type="ECO:0000256" key="7">
    <source>
        <dbReference type="ARBA" id="ARBA00022989"/>
    </source>
</evidence>
<feature type="transmembrane region" description="Helical" evidence="9">
    <location>
        <begin position="313"/>
        <end position="333"/>
    </location>
</feature>
<comment type="caution">
    <text evidence="11">The sequence shown here is derived from an EMBL/GenBank/DDBJ whole genome shotgun (WGS) entry which is preliminary data.</text>
</comment>
<dbReference type="AlphaFoldDB" id="A0A090RUX6"/>
<gene>
    <name evidence="11" type="ORF">JCM19235_2499</name>
</gene>
<accession>A0A090RUX6</accession>
<organism evidence="11 12">
    <name type="scientific">Vibrio maritimus</name>
    <dbReference type="NCBI Taxonomy" id="990268"/>
    <lineage>
        <taxon>Bacteria</taxon>
        <taxon>Pseudomonadati</taxon>
        <taxon>Pseudomonadota</taxon>
        <taxon>Gammaproteobacteria</taxon>
        <taxon>Vibrionales</taxon>
        <taxon>Vibrionaceae</taxon>
        <taxon>Vibrio</taxon>
    </lineage>
</organism>
<dbReference type="GO" id="GO:0008982">
    <property type="term" value="F:protein-N(PI)-phosphohistidine-sugar phosphotransferase activity"/>
    <property type="evidence" value="ECO:0007669"/>
    <property type="project" value="InterPro"/>
</dbReference>
<dbReference type="NCBIfam" id="NF007787">
    <property type="entry name" value="PRK10478.1"/>
    <property type="match status" value="1"/>
</dbReference>
<keyword evidence="7 9" id="KW-1133">Transmembrane helix</keyword>
<feature type="transmembrane region" description="Helical" evidence="9">
    <location>
        <begin position="98"/>
        <end position="119"/>
    </location>
</feature>
<evidence type="ECO:0000313" key="12">
    <source>
        <dbReference type="Proteomes" id="UP000029228"/>
    </source>
</evidence>
<evidence type="ECO:0000256" key="4">
    <source>
        <dbReference type="ARBA" id="ARBA00022597"/>
    </source>
</evidence>
<dbReference type="STRING" id="990268.JCM19235_2499"/>
<dbReference type="EMBL" id="BBMR01000003">
    <property type="protein sequence ID" value="GAL19076.1"/>
    <property type="molecule type" value="Genomic_DNA"/>
</dbReference>
<sequence length="357" mass="37116">MNDLISILKNTRQHLMTGVSHMIPFVVAGGILLAASVMLYGEGAVPEEGTWLHDLFFIGVAGFQLMVPILAAYIGYSIADRSALAPSAIAAFIGANMYNTGFFGAIFAGLLGGIVVFYLKKIKVPAFARSIMPIFVIPIIGTFITAGAIVWGIGEPIGAATEGLTSFLKGMQDSSIVVLAIIMGLMIAFDMGGPVNKVAYAFVILCVGEGIYNVAGISAVAVATPSVGMGLATFLNKKLYGSDEQEAGRASILMGTMGITEGAIPFAAADPLRVLPSIMIGTATGAATAAVLGVECFAAWGGLIVLPVVEGRFGFLIALAVGSLVTALMVNFLKARRKVEEPKKEESDDLDLDITIG</sequence>
<comment type="subcellular location">
    <subcellularLocation>
        <location evidence="1">Cell inner membrane</location>
        <topology evidence="1">Multi-pass membrane protein</topology>
    </subcellularLocation>
</comment>
<dbReference type="InterPro" id="IPR006327">
    <property type="entry name" value="PTS_IIC_fruc"/>
</dbReference>
<keyword evidence="4" id="KW-0762">Sugar transport</keyword>
<keyword evidence="5" id="KW-0598">Phosphotransferase system</keyword>
<evidence type="ECO:0000256" key="8">
    <source>
        <dbReference type="ARBA" id="ARBA00023136"/>
    </source>
</evidence>
<feature type="domain" description="PTS EIIC type-2" evidence="10">
    <location>
        <begin position="11"/>
        <end position="343"/>
    </location>
</feature>
<evidence type="ECO:0000256" key="5">
    <source>
        <dbReference type="ARBA" id="ARBA00022683"/>
    </source>
</evidence>
<dbReference type="NCBIfam" id="TIGR01427">
    <property type="entry name" value="PTS_IIC_fructo"/>
    <property type="match status" value="1"/>
</dbReference>
<feature type="transmembrane region" description="Helical" evidence="9">
    <location>
        <begin position="131"/>
        <end position="154"/>
    </location>
</feature>
<keyword evidence="2" id="KW-0813">Transport</keyword>
<name>A0A090RUX6_9VIBR</name>
<dbReference type="InterPro" id="IPR003352">
    <property type="entry name" value="PTS_EIIC"/>
</dbReference>